<evidence type="ECO:0000313" key="9">
    <source>
        <dbReference type="Proteomes" id="UP000335636"/>
    </source>
</evidence>
<accession>A0A5E4CMU6</accession>
<dbReference type="GO" id="GO:0003729">
    <property type="term" value="F:mRNA binding"/>
    <property type="evidence" value="ECO:0007669"/>
    <property type="project" value="TreeGrafter"/>
</dbReference>
<keyword evidence="2" id="KW-0479">Metal-binding</keyword>
<name>A0A5E4CMU6_MARMO</name>
<feature type="region of interest" description="Disordered" evidence="5">
    <location>
        <begin position="506"/>
        <end position="552"/>
    </location>
</feature>
<keyword evidence="9" id="KW-1185">Reference proteome</keyword>
<feature type="compositionally biased region" description="Polar residues" evidence="5">
    <location>
        <begin position="513"/>
        <end position="526"/>
    </location>
</feature>
<evidence type="ECO:0000313" key="8">
    <source>
        <dbReference type="EMBL" id="VTJ83214.1"/>
    </source>
</evidence>
<comment type="similarity">
    <text evidence="1">Belongs to the TEX13 family.</text>
</comment>
<keyword evidence="4" id="KW-0862">Zinc</keyword>
<sequence length="603" mass="66946">MAVEFGDHASGFRHNEVVRFINNEVLMNGGGPEFYMAFRSRPWNEVEDRLRTVVVDPQVPRALKRACTWSALALCVRVVARQREQQGRRVRRLQDQVEEREVACWALASELQQLREERDEVVTQLLFTGSALQQAVNESDMLRGRLFQVEGVAQVAPPAHDIVPSLRADQPGPAVWPQNAEQQREVGTVGRNDRLYFEAPTPAPTAVLYMPGPPTPWASPVQPPVQVPVPQSVPFPPPLPVGFPYLPPPPPAGVMEAEAGVVPLQMPPVGFCPPGSWVAGNFHNETVPLWDQRYYVQAEGPANLQGSVLGDNRSVSQEGLEKPQVMAPLVNMGNCGQEVVPQRSQGMLPPEDSVCHIQQEEPEQSQGMTSLVDIGSHIKEEGPEIPQGMVSLGDTGTHSKEEGLQSVQGMVSLVDLGNHSQEESPQMPQVTHLLEESGHHSQEEVHQRPEGMYSLEHSRSHCQEEGLERAEGMAPLEFSGINSQEEEHLQRALGITFSGLNRSHDLEEGAERPQTTPVWESWSQAVRESPKKQQPQWQKAKQPQGKRTLGSQHQEKYASRYNQENWVCLWCKAMNFSWCTACYKCKKASVPVEGGGVNTGQTH</sequence>
<dbReference type="Proteomes" id="UP000335636">
    <property type="component" value="Unassembled WGS sequence"/>
</dbReference>
<feature type="domain" description="RanBP2-type" evidence="6">
    <location>
        <begin position="566"/>
        <end position="585"/>
    </location>
</feature>
<dbReference type="Pfam" id="PF15186">
    <property type="entry name" value="TEX13"/>
    <property type="match status" value="1"/>
</dbReference>
<dbReference type="EMBL" id="WJEC01005074">
    <property type="protein sequence ID" value="KAF7473730.1"/>
    <property type="molecule type" value="Genomic_DNA"/>
</dbReference>
<proteinExistence type="inferred from homology"/>
<dbReference type="InterPro" id="IPR049367">
    <property type="entry name" value="TX13C/D_rpt"/>
</dbReference>
<dbReference type="Pfam" id="PF20868">
    <property type="entry name" value="TX13_rpt"/>
    <property type="match status" value="1"/>
</dbReference>
<reference evidence="8 9" key="1">
    <citation type="submission" date="2019-04" db="EMBL/GenBank/DDBJ databases">
        <authorList>
            <person name="Alioto T."/>
            <person name="Alioto T."/>
        </authorList>
    </citation>
    <scope>NUCLEOTIDE SEQUENCE [LARGE SCALE GENOMIC DNA]</scope>
</reference>
<evidence type="ECO:0000256" key="5">
    <source>
        <dbReference type="SAM" id="MobiDB-lite"/>
    </source>
</evidence>
<dbReference type="Proteomes" id="UP000662637">
    <property type="component" value="Unassembled WGS sequence"/>
</dbReference>
<dbReference type="PANTHER" id="PTHR23111">
    <property type="entry name" value="ZINC FINGER PROTEIN"/>
    <property type="match status" value="1"/>
</dbReference>
<evidence type="ECO:0000256" key="2">
    <source>
        <dbReference type="ARBA" id="ARBA00022723"/>
    </source>
</evidence>
<dbReference type="InterPro" id="IPR028193">
    <property type="entry name" value="TEX13A-D_N"/>
</dbReference>
<dbReference type="PROSITE" id="PS01358">
    <property type="entry name" value="ZF_RANBP2_1"/>
    <property type="match status" value="1"/>
</dbReference>
<evidence type="ECO:0000313" key="7">
    <source>
        <dbReference type="EMBL" id="KAF7473730.1"/>
    </source>
</evidence>
<reference evidence="7" key="2">
    <citation type="submission" date="2020-08" db="EMBL/GenBank/DDBJ databases">
        <authorList>
            <person name="Shumante A."/>
            <person name="Zimin A.V."/>
            <person name="Puiu D."/>
            <person name="Salzberg S.L."/>
        </authorList>
    </citation>
    <scope>NUCLEOTIDE SEQUENCE</scope>
    <source>
        <strain evidence="7">WC2-LM</strain>
        <tissue evidence="7">Liver</tissue>
    </source>
</reference>
<keyword evidence="3" id="KW-0863">Zinc-finger</keyword>
<gene>
    <name evidence="7" type="ORF">GHT09_015649</name>
    <name evidence="8" type="ORF">MONAX_5E013700</name>
</gene>
<dbReference type="GO" id="GO:0008270">
    <property type="term" value="F:zinc ion binding"/>
    <property type="evidence" value="ECO:0007669"/>
    <property type="project" value="UniProtKB-KW"/>
</dbReference>
<evidence type="ECO:0000256" key="3">
    <source>
        <dbReference type="ARBA" id="ARBA00022771"/>
    </source>
</evidence>
<dbReference type="InterPro" id="IPR001876">
    <property type="entry name" value="Znf_RanBP2"/>
</dbReference>
<evidence type="ECO:0000256" key="1">
    <source>
        <dbReference type="ARBA" id="ARBA00008287"/>
    </source>
</evidence>
<evidence type="ECO:0000256" key="4">
    <source>
        <dbReference type="ARBA" id="ARBA00022833"/>
    </source>
</evidence>
<dbReference type="PANTHER" id="PTHR23111:SF28">
    <property type="entry name" value="TESTIS-EXPRESSED PROTEIN 13D"/>
    <property type="match status" value="1"/>
</dbReference>
<evidence type="ECO:0000259" key="6">
    <source>
        <dbReference type="PROSITE" id="PS01358"/>
    </source>
</evidence>
<dbReference type="AlphaFoldDB" id="A0A5E4CMU6"/>
<dbReference type="EMBL" id="CABDUW010001663">
    <property type="protein sequence ID" value="VTJ83214.1"/>
    <property type="molecule type" value="Genomic_DNA"/>
</dbReference>
<protein>
    <recommendedName>
        <fullName evidence="6">RanBP2-type domain-containing protein</fullName>
    </recommendedName>
</protein>
<organism evidence="8 9">
    <name type="scientific">Marmota monax</name>
    <name type="common">Woodchuck</name>
    <dbReference type="NCBI Taxonomy" id="9995"/>
    <lineage>
        <taxon>Eukaryota</taxon>
        <taxon>Metazoa</taxon>
        <taxon>Chordata</taxon>
        <taxon>Craniata</taxon>
        <taxon>Vertebrata</taxon>
        <taxon>Euteleostomi</taxon>
        <taxon>Mammalia</taxon>
        <taxon>Eutheria</taxon>
        <taxon>Euarchontoglires</taxon>
        <taxon>Glires</taxon>
        <taxon>Rodentia</taxon>
        <taxon>Sciuromorpha</taxon>
        <taxon>Sciuridae</taxon>
        <taxon>Xerinae</taxon>
        <taxon>Marmotini</taxon>
        <taxon>Marmota</taxon>
    </lineage>
</organism>
<feature type="compositionally biased region" description="Low complexity" evidence="5">
    <location>
        <begin position="532"/>
        <end position="546"/>
    </location>
</feature>